<comment type="cofactor">
    <cofactor evidence="7">
        <name>a divalent metal cation</name>
        <dbReference type="ChEBI" id="CHEBI:60240"/>
    </cofactor>
</comment>
<keyword evidence="6 7" id="KW-0627">Porphyrin biosynthesis</keyword>
<evidence type="ECO:0000256" key="2">
    <source>
        <dbReference type="ARBA" id="ARBA00010644"/>
    </source>
</evidence>
<sequence length="312" mass="35598">MSITYELPVDAIEQVKAYLLQLQNNICTVIEDLDGQSRFVEDAWKRPAGGGGITRVLTHGKLFAKAGVNFSHVSGEQLPPSASAHRPELAGRKFSALGVSLVIHPDNPYIPTSHANVRFFIAEKEGASPVWWFGGGFDLTPYYGFEEDCQHWHQTALNACLPFGEDIYPRFKKWCDEYFFIKHRNEARGIGGLFFDDYNEVNFDHSFALMQSIGDHYIKAYAPIVSRRKEHPFGLQEKTFQNYRRGRYVEFNLVYDRGTLFGLQSGGRTESILMSLPPDVSWTYNWQPEAGSPEAKLYSDFLPHRDWLSVNK</sequence>
<feature type="binding site" evidence="7">
    <location>
        <begin position="266"/>
        <end position="268"/>
    </location>
    <ligand>
        <name>substrate</name>
    </ligand>
</feature>
<dbReference type="EMBL" id="JBGORX010000001">
    <property type="protein sequence ID" value="MFJ1267955.1"/>
    <property type="molecule type" value="Genomic_DNA"/>
</dbReference>
<organism evidence="8 9">
    <name type="scientific">Legionella lytica</name>
    <dbReference type="NCBI Taxonomy" id="96232"/>
    <lineage>
        <taxon>Bacteria</taxon>
        <taxon>Pseudomonadati</taxon>
        <taxon>Pseudomonadota</taxon>
        <taxon>Gammaproteobacteria</taxon>
        <taxon>Legionellales</taxon>
        <taxon>Legionellaceae</taxon>
        <taxon>Legionella</taxon>
    </lineage>
</organism>
<evidence type="ECO:0000313" key="9">
    <source>
        <dbReference type="Proteomes" id="UP001615550"/>
    </source>
</evidence>
<feature type="active site" description="Proton donor" evidence="7">
    <location>
        <position position="114"/>
    </location>
</feature>
<dbReference type="PRINTS" id="PR00073">
    <property type="entry name" value="COPRGNOXDASE"/>
</dbReference>
<dbReference type="EC" id="1.3.3.3" evidence="7"/>
<dbReference type="HAMAP" id="MF_00333">
    <property type="entry name" value="Coprogen_oxidas"/>
    <property type="match status" value="1"/>
</dbReference>
<evidence type="ECO:0000256" key="6">
    <source>
        <dbReference type="ARBA" id="ARBA00023244"/>
    </source>
</evidence>
<dbReference type="SUPFAM" id="SSF102886">
    <property type="entry name" value="Coproporphyrinogen III oxidase"/>
    <property type="match status" value="1"/>
</dbReference>
<proteinExistence type="inferred from homology"/>
<accession>A0ABW8D8Z6</accession>
<evidence type="ECO:0000313" key="8">
    <source>
        <dbReference type="EMBL" id="MFJ1267955.1"/>
    </source>
</evidence>
<feature type="binding site" evidence="7">
    <location>
        <begin position="116"/>
        <end position="118"/>
    </location>
    <ligand>
        <name>substrate</name>
    </ligand>
</feature>
<feature type="binding site" evidence="7">
    <location>
        <position position="183"/>
    </location>
    <ligand>
        <name>a divalent metal cation</name>
        <dbReference type="ChEBI" id="CHEBI:60240"/>
    </ligand>
</feature>
<dbReference type="PROSITE" id="PS01021">
    <property type="entry name" value="COPROGEN_OXIDASE"/>
    <property type="match status" value="1"/>
</dbReference>
<dbReference type="InterPro" id="IPR036406">
    <property type="entry name" value="Coprogen_oxidase_aer_sf"/>
</dbReference>
<evidence type="ECO:0000256" key="3">
    <source>
        <dbReference type="ARBA" id="ARBA00011738"/>
    </source>
</evidence>
<dbReference type="PANTHER" id="PTHR10755">
    <property type="entry name" value="COPROPORPHYRINOGEN III OXIDASE, MITOCHONDRIAL"/>
    <property type="match status" value="1"/>
</dbReference>
<feature type="binding site" evidence="7">
    <location>
        <position position="153"/>
    </location>
    <ligand>
        <name>a divalent metal cation</name>
        <dbReference type="ChEBI" id="CHEBI:60240"/>
    </ligand>
</feature>
<dbReference type="GO" id="GO:0004109">
    <property type="term" value="F:coproporphyrinogen oxidase activity"/>
    <property type="evidence" value="ECO:0007669"/>
    <property type="project" value="UniProtKB-EC"/>
</dbReference>
<comment type="catalytic activity">
    <reaction evidence="7">
        <text>coproporphyrinogen III + O2 + 2 H(+) = protoporphyrinogen IX + 2 CO2 + 2 H2O</text>
        <dbReference type="Rhea" id="RHEA:18257"/>
        <dbReference type="ChEBI" id="CHEBI:15377"/>
        <dbReference type="ChEBI" id="CHEBI:15378"/>
        <dbReference type="ChEBI" id="CHEBI:15379"/>
        <dbReference type="ChEBI" id="CHEBI:16526"/>
        <dbReference type="ChEBI" id="CHEBI:57307"/>
        <dbReference type="ChEBI" id="CHEBI:57309"/>
        <dbReference type="EC" id="1.3.3.3"/>
    </reaction>
</comment>
<reference evidence="8 9" key="1">
    <citation type="submission" date="2024-08" db="EMBL/GenBank/DDBJ databases">
        <title>Draft Genome Sequence of Legionella lytica strain DSB2004, Isolated From a Fire Sprinkler System.</title>
        <authorList>
            <person name="Everhart A.D."/>
            <person name="Kidane D.T."/>
            <person name="Farone A.L."/>
            <person name="Farone M.B."/>
        </authorList>
    </citation>
    <scope>NUCLEOTIDE SEQUENCE [LARGE SCALE GENOMIC DNA]</scope>
    <source>
        <strain evidence="8 9">DSB2004</strain>
    </source>
</reference>
<feature type="site" description="Important for dimerization" evidence="7">
    <location>
        <position position="183"/>
    </location>
</feature>
<name>A0ABW8D8Z6_9GAMM</name>
<comment type="similarity">
    <text evidence="2 7">Belongs to the aerobic coproporphyrinogen-III oxidase family.</text>
</comment>
<comment type="caution">
    <text evidence="8">The sequence shown here is derived from an EMBL/GenBank/DDBJ whole genome shotgun (WGS) entry which is preliminary data.</text>
</comment>
<evidence type="ECO:0000256" key="1">
    <source>
        <dbReference type="ARBA" id="ARBA00005168"/>
    </source>
</evidence>
<evidence type="ECO:0000256" key="7">
    <source>
        <dbReference type="HAMAP-Rule" id="MF_00333"/>
    </source>
</evidence>
<dbReference type="NCBIfam" id="NF003727">
    <property type="entry name" value="PRK05330.1"/>
    <property type="match status" value="1"/>
</dbReference>
<protein>
    <recommendedName>
        <fullName evidence="7">Oxygen-dependent coproporphyrinogen-III oxidase</fullName>
        <shortName evidence="7">CPO</shortName>
        <shortName evidence="7">Coprogen oxidase</shortName>
        <shortName evidence="7">Coproporphyrinogenase</shortName>
        <ecNumber evidence="7">1.3.3.3</ecNumber>
    </recommendedName>
</protein>
<feature type="binding site" evidence="7">
    <location>
        <position position="114"/>
    </location>
    <ligand>
        <name>a divalent metal cation</name>
        <dbReference type="ChEBI" id="CHEBI:60240"/>
    </ligand>
</feature>
<feature type="binding site" evidence="7">
    <location>
        <position position="104"/>
    </location>
    <ligand>
        <name>a divalent metal cation</name>
        <dbReference type="ChEBI" id="CHEBI:60240"/>
    </ligand>
</feature>
<keyword evidence="4 7" id="KW-0560">Oxidoreductase</keyword>
<feature type="binding site" evidence="7">
    <location>
        <position position="100"/>
    </location>
    <ligand>
        <name>substrate</name>
    </ligand>
</feature>
<gene>
    <name evidence="7 8" type="primary">hemF</name>
    <name evidence="8" type="ORF">ACD661_05200</name>
</gene>
<dbReference type="Proteomes" id="UP001615550">
    <property type="component" value="Unassembled WGS sequence"/>
</dbReference>
<dbReference type="InterPro" id="IPR001260">
    <property type="entry name" value="Coprogen_oxidase_aer"/>
</dbReference>
<comment type="subcellular location">
    <subcellularLocation>
        <location evidence="7">Cytoplasm</location>
    </subcellularLocation>
</comment>
<evidence type="ECO:0000256" key="4">
    <source>
        <dbReference type="ARBA" id="ARBA00023002"/>
    </source>
</evidence>
<keyword evidence="7" id="KW-0963">Cytoplasm</keyword>
<comment type="function">
    <text evidence="7">Involved in the heme biosynthesis. Catalyzes the aerobic oxidative decarboxylation of propionate groups of rings A and B of coproporphyrinogen-III to yield the vinyl groups in protoporphyrinogen-IX.</text>
</comment>
<keyword evidence="5 7" id="KW-0350">Heme biosynthesis</keyword>
<keyword evidence="7" id="KW-0479">Metal-binding</keyword>
<feature type="region of interest" description="Important for dimerization" evidence="7">
    <location>
        <begin position="248"/>
        <end position="283"/>
    </location>
</feature>
<dbReference type="PANTHER" id="PTHR10755:SF0">
    <property type="entry name" value="OXYGEN-DEPENDENT COPROPORPHYRINOGEN-III OXIDASE, MITOCHONDRIAL"/>
    <property type="match status" value="1"/>
</dbReference>
<comment type="pathway">
    <text evidence="1 7">Porphyrin-containing compound metabolism; protoporphyrin-IX biosynthesis; protoporphyrinogen-IX from coproporphyrinogen-III (O2 route): step 1/1.</text>
</comment>
<dbReference type="PIRSF" id="PIRSF000166">
    <property type="entry name" value="Coproporphyri_ox"/>
    <property type="match status" value="1"/>
</dbReference>
<comment type="subunit">
    <text evidence="3 7">Homodimer.</text>
</comment>
<dbReference type="Pfam" id="PF01218">
    <property type="entry name" value="Coprogen_oxidas"/>
    <property type="match status" value="1"/>
</dbReference>
<dbReference type="InterPro" id="IPR018375">
    <property type="entry name" value="Coprogen_oxidase_CS"/>
</dbReference>
<keyword evidence="9" id="KW-1185">Reference proteome</keyword>
<evidence type="ECO:0000256" key="5">
    <source>
        <dbReference type="ARBA" id="ARBA00023133"/>
    </source>
</evidence>
<dbReference type="RefSeq" id="WP_400186783.1">
    <property type="nucleotide sequence ID" value="NZ_JBGORX010000001.1"/>
</dbReference>
<dbReference type="Gene3D" id="3.40.1500.10">
    <property type="entry name" value="Coproporphyrinogen III oxidase, aerobic"/>
    <property type="match status" value="1"/>
</dbReference>